<dbReference type="Pfam" id="PF07963">
    <property type="entry name" value="N_methyl"/>
    <property type="match status" value="1"/>
</dbReference>
<evidence type="ECO:0000256" key="1">
    <source>
        <dbReference type="ARBA" id="ARBA00004167"/>
    </source>
</evidence>
<dbReference type="Proteomes" id="UP000176902">
    <property type="component" value="Unassembled WGS sequence"/>
</dbReference>
<dbReference type="InterPro" id="IPR045584">
    <property type="entry name" value="Pilin-like"/>
</dbReference>
<dbReference type="EMBL" id="MFCV01000030">
    <property type="protein sequence ID" value="OGE32259.1"/>
    <property type="molecule type" value="Genomic_DNA"/>
</dbReference>
<dbReference type="NCBIfam" id="TIGR02532">
    <property type="entry name" value="IV_pilin_GFxxxE"/>
    <property type="match status" value="1"/>
</dbReference>
<evidence type="ECO:0000313" key="7">
    <source>
        <dbReference type="EMBL" id="OGE32259.1"/>
    </source>
</evidence>
<dbReference type="PANTHER" id="PTHR30093:SF44">
    <property type="entry name" value="TYPE II SECRETION SYSTEM CORE PROTEIN G"/>
    <property type="match status" value="1"/>
</dbReference>
<evidence type="ECO:0000256" key="3">
    <source>
        <dbReference type="ARBA" id="ARBA00022692"/>
    </source>
</evidence>
<evidence type="ECO:0000256" key="6">
    <source>
        <dbReference type="SAM" id="Phobius"/>
    </source>
</evidence>
<dbReference type="STRING" id="1797768.A3C59_04615"/>
<dbReference type="GO" id="GO:0016020">
    <property type="term" value="C:membrane"/>
    <property type="evidence" value="ECO:0007669"/>
    <property type="project" value="UniProtKB-SubCell"/>
</dbReference>
<dbReference type="PROSITE" id="PS00409">
    <property type="entry name" value="PROKAR_NTER_METHYL"/>
    <property type="match status" value="1"/>
</dbReference>
<evidence type="ECO:0000313" key="8">
    <source>
        <dbReference type="Proteomes" id="UP000176902"/>
    </source>
</evidence>
<evidence type="ECO:0008006" key="9">
    <source>
        <dbReference type="Google" id="ProtNLM"/>
    </source>
</evidence>
<accession>A0A1F5JUE6</accession>
<keyword evidence="2" id="KW-0488">Methylation</keyword>
<dbReference type="AlphaFoldDB" id="A0A1F5JUE6"/>
<dbReference type="SUPFAM" id="SSF54523">
    <property type="entry name" value="Pili subunits"/>
    <property type="match status" value="1"/>
</dbReference>
<evidence type="ECO:0000256" key="2">
    <source>
        <dbReference type="ARBA" id="ARBA00022481"/>
    </source>
</evidence>
<protein>
    <recommendedName>
        <fullName evidence="9">Type II secretion system protein GspG C-terminal domain-containing protein</fullName>
    </recommendedName>
</protein>
<proteinExistence type="predicted"/>
<dbReference type="Gene3D" id="3.30.700.10">
    <property type="entry name" value="Glycoprotein, Type 4 Pilin"/>
    <property type="match status" value="1"/>
</dbReference>
<keyword evidence="3 6" id="KW-0812">Transmembrane</keyword>
<keyword evidence="5 6" id="KW-0472">Membrane</keyword>
<keyword evidence="4 6" id="KW-1133">Transmembrane helix</keyword>
<dbReference type="InterPro" id="IPR012902">
    <property type="entry name" value="N_methyl_site"/>
</dbReference>
<sequence length="133" mass="14245">MRKFLPKTLNNPSGFTLIELLVVISIIAILSVLGISLFGGVQKKARDTERISEINAIKDALEQRFDAASGTYPGPLQATWFANGVIPEDPTEDGDPLTADDYTGVPTAPATGFTICATLEANTTPSCVYNQQQ</sequence>
<dbReference type="PANTHER" id="PTHR30093">
    <property type="entry name" value="GENERAL SECRETION PATHWAY PROTEIN G"/>
    <property type="match status" value="1"/>
</dbReference>
<evidence type="ECO:0000256" key="5">
    <source>
        <dbReference type="ARBA" id="ARBA00023136"/>
    </source>
</evidence>
<evidence type="ECO:0000256" key="4">
    <source>
        <dbReference type="ARBA" id="ARBA00022989"/>
    </source>
</evidence>
<organism evidence="7 8">
    <name type="scientific">Candidatus Daviesbacteria bacterium RIFCSPHIGHO2_02_FULL_36_13</name>
    <dbReference type="NCBI Taxonomy" id="1797768"/>
    <lineage>
        <taxon>Bacteria</taxon>
        <taxon>Candidatus Daviesiibacteriota</taxon>
    </lineage>
</organism>
<gene>
    <name evidence="7" type="ORF">A3C59_04615</name>
</gene>
<reference evidence="7 8" key="1">
    <citation type="journal article" date="2016" name="Nat. Commun.">
        <title>Thousands of microbial genomes shed light on interconnected biogeochemical processes in an aquifer system.</title>
        <authorList>
            <person name="Anantharaman K."/>
            <person name="Brown C.T."/>
            <person name="Hug L.A."/>
            <person name="Sharon I."/>
            <person name="Castelle C.J."/>
            <person name="Probst A.J."/>
            <person name="Thomas B.C."/>
            <person name="Singh A."/>
            <person name="Wilkins M.J."/>
            <person name="Karaoz U."/>
            <person name="Brodie E.L."/>
            <person name="Williams K.H."/>
            <person name="Hubbard S.S."/>
            <person name="Banfield J.F."/>
        </authorList>
    </citation>
    <scope>NUCLEOTIDE SEQUENCE [LARGE SCALE GENOMIC DNA]</scope>
</reference>
<feature type="transmembrane region" description="Helical" evidence="6">
    <location>
        <begin position="20"/>
        <end position="41"/>
    </location>
</feature>
<name>A0A1F5JUE6_9BACT</name>
<comment type="caution">
    <text evidence="7">The sequence shown here is derived from an EMBL/GenBank/DDBJ whole genome shotgun (WGS) entry which is preliminary data.</text>
</comment>
<comment type="subcellular location">
    <subcellularLocation>
        <location evidence="1">Membrane</location>
        <topology evidence="1">Single-pass membrane protein</topology>
    </subcellularLocation>
</comment>